<protein>
    <submittedName>
        <fullName evidence="2">Tubby like protein 1</fullName>
    </submittedName>
</protein>
<feature type="compositionally biased region" description="Basic and acidic residues" evidence="1">
    <location>
        <begin position="96"/>
        <end position="120"/>
    </location>
</feature>
<reference evidence="3" key="1">
    <citation type="journal article" date="2019" name="Curr. Biol.">
        <title>Genome Sequence of Striga asiatica Provides Insight into the Evolution of Plant Parasitism.</title>
        <authorList>
            <person name="Yoshida S."/>
            <person name="Kim S."/>
            <person name="Wafula E.K."/>
            <person name="Tanskanen J."/>
            <person name="Kim Y.M."/>
            <person name="Honaas L."/>
            <person name="Yang Z."/>
            <person name="Spallek T."/>
            <person name="Conn C.E."/>
            <person name="Ichihashi Y."/>
            <person name="Cheong K."/>
            <person name="Cui S."/>
            <person name="Der J.P."/>
            <person name="Gundlach H."/>
            <person name="Jiao Y."/>
            <person name="Hori C."/>
            <person name="Ishida J.K."/>
            <person name="Kasahara H."/>
            <person name="Kiba T."/>
            <person name="Kim M.S."/>
            <person name="Koo N."/>
            <person name="Laohavisit A."/>
            <person name="Lee Y.H."/>
            <person name="Lumba S."/>
            <person name="McCourt P."/>
            <person name="Mortimer J.C."/>
            <person name="Mutuku J.M."/>
            <person name="Nomura T."/>
            <person name="Sasaki-Sekimoto Y."/>
            <person name="Seto Y."/>
            <person name="Wang Y."/>
            <person name="Wakatake T."/>
            <person name="Sakakibara H."/>
            <person name="Demura T."/>
            <person name="Yamaguchi S."/>
            <person name="Yoneyama K."/>
            <person name="Manabe R.I."/>
            <person name="Nelson D.C."/>
            <person name="Schulman A.H."/>
            <person name="Timko M.P."/>
            <person name="dePamphilis C.W."/>
            <person name="Choi D."/>
            <person name="Shirasu K."/>
        </authorList>
    </citation>
    <scope>NUCLEOTIDE SEQUENCE [LARGE SCALE GENOMIC DNA]</scope>
    <source>
        <strain evidence="3">cv. UVA1</strain>
    </source>
</reference>
<name>A0A5A7Q2L1_STRAF</name>
<accession>A0A5A7Q2L1</accession>
<feature type="compositionally biased region" description="Basic and acidic residues" evidence="1">
    <location>
        <begin position="184"/>
        <end position="202"/>
    </location>
</feature>
<evidence type="ECO:0000313" key="2">
    <source>
        <dbReference type="EMBL" id="GER39106.1"/>
    </source>
</evidence>
<dbReference type="EMBL" id="BKCP01005572">
    <property type="protein sequence ID" value="GER39106.1"/>
    <property type="molecule type" value="Genomic_DNA"/>
</dbReference>
<gene>
    <name evidence="2" type="ORF">STAS_15710</name>
</gene>
<organism evidence="2 3">
    <name type="scientific">Striga asiatica</name>
    <name type="common">Asiatic witchweed</name>
    <name type="synonym">Buchnera asiatica</name>
    <dbReference type="NCBI Taxonomy" id="4170"/>
    <lineage>
        <taxon>Eukaryota</taxon>
        <taxon>Viridiplantae</taxon>
        <taxon>Streptophyta</taxon>
        <taxon>Embryophyta</taxon>
        <taxon>Tracheophyta</taxon>
        <taxon>Spermatophyta</taxon>
        <taxon>Magnoliopsida</taxon>
        <taxon>eudicotyledons</taxon>
        <taxon>Gunneridae</taxon>
        <taxon>Pentapetalae</taxon>
        <taxon>asterids</taxon>
        <taxon>lamiids</taxon>
        <taxon>Lamiales</taxon>
        <taxon>Orobanchaceae</taxon>
        <taxon>Buchnereae</taxon>
        <taxon>Striga</taxon>
    </lineage>
</organism>
<comment type="caution">
    <text evidence="2">The sequence shown here is derived from an EMBL/GenBank/DDBJ whole genome shotgun (WGS) entry which is preliminary data.</text>
</comment>
<feature type="compositionally biased region" description="Polar residues" evidence="1">
    <location>
        <begin position="172"/>
        <end position="183"/>
    </location>
</feature>
<proteinExistence type="predicted"/>
<sequence length="222" mass="24395">MLVTYKSDSTIRFKLAPLPGIPVQILGLFCYGCLKGGSGCPSPWLSPPTQTREEQKPLRRATRTKNSGTWLEGEIRHIASFAHSSQLQPIRHQNKRNSELRPQGEEGERSHSTEKGDGWKSKAISASDASSSIPNSLSRTRALSSLAGRSLPSGTRNSNKQGEGTKKDRGLTRQTQHPGTRTTTIEKEWASLSPETRKDRLNRTATSEAKSHIILEQGLVNA</sequence>
<dbReference type="Proteomes" id="UP000325081">
    <property type="component" value="Unassembled WGS sequence"/>
</dbReference>
<evidence type="ECO:0000313" key="3">
    <source>
        <dbReference type="Proteomes" id="UP000325081"/>
    </source>
</evidence>
<dbReference type="AlphaFoldDB" id="A0A5A7Q2L1"/>
<feature type="region of interest" description="Disordered" evidence="1">
    <location>
        <begin position="42"/>
        <end position="69"/>
    </location>
</feature>
<evidence type="ECO:0000256" key="1">
    <source>
        <dbReference type="SAM" id="MobiDB-lite"/>
    </source>
</evidence>
<feature type="compositionally biased region" description="Low complexity" evidence="1">
    <location>
        <begin position="121"/>
        <end position="154"/>
    </location>
</feature>
<feature type="region of interest" description="Disordered" evidence="1">
    <location>
        <begin position="81"/>
        <end position="207"/>
    </location>
</feature>
<keyword evidence="3" id="KW-1185">Reference proteome</keyword>